<dbReference type="InterPro" id="IPR004827">
    <property type="entry name" value="bZIP"/>
</dbReference>
<dbReference type="SMART" id="SM00338">
    <property type="entry name" value="BRLZ"/>
    <property type="match status" value="1"/>
</dbReference>
<dbReference type="SUPFAM" id="SSF57959">
    <property type="entry name" value="Leucine zipper domain"/>
    <property type="match status" value="1"/>
</dbReference>
<dbReference type="PROSITE" id="PS50217">
    <property type="entry name" value="BZIP"/>
    <property type="match status" value="1"/>
</dbReference>
<dbReference type="PANTHER" id="PTHR45764">
    <property type="entry name" value="BZIP TRANSCRIPTION FACTOR 44"/>
    <property type="match status" value="1"/>
</dbReference>
<dbReference type="GO" id="GO:0046982">
    <property type="term" value="F:protein heterodimerization activity"/>
    <property type="evidence" value="ECO:0007669"/>
    <property type="project" value="UniProtKB-ARBA"/>
</dbReference>
<keyword evidence="6" id="KW-0175">Coiled coil</keyword>
<keyword evidence="2" id="KW-0805">Transcription regulation</keyword>
<sequence length="130" mass="14575">MQSNRESARRSRMKKQKHLDDLTAQIAQLTKENNHILSTVDLTKQHFMTVEAENSILRAQMMELTQRLKSLNEIVDYINSSAATEVAAATGAAAGGCMFEAQDFQHQGFCDGFLNNPWPIMASADMFDYS</sequence>
<keyword evidence="9" id="KW-1185">Reference proteome</keyword>
<organism evidence="8 9">
    <name type="scientific">Phtheirospermum japonicum</name>
    <dbReference type="NCBI Taxonomy" id="374723"/>
    <lineage>
        <taxon>Eukaryota</taxon>
        <taxon>Viridiplantae</taxon>
        <taxon>Streptophyta</taxon>
        <taxon>Embryophyta</taxon>
        <taxon>Tracheophyta</taxon>
        <taxon>Spermatophyta</taxon>
        <taxon>Magnoliopsida</taxon>
        <taxon>eudicotyledons</taxon>
        <taxon>Gunneridae</taxon>
        <taxon>Pentapetalae</taxon>
        <taxon>asterids</taxon>
        <taxon>lamiids</taxon>
        <taxon>Lamiales</taxon>
        <taxon>Orobanchaceae</taxon>
        <taxon>Orobanchaceae incertae sedis</taxon>
        <taxon>Phtheirospermum</taxon>
    </lineage>
</organism>
<dbReference type="CDD" id="cd14702">
    <property type="entry name" value="bZIP_plant_GBF1"/>
    <property type="match status" value="1"/>
</dbReference>
<dbReference type="GO" id="GO:0003700">
    <property type="term" value="F:DNA-binding transcription factor activity"/>
    <property type="evidence" value="ECO:0007669"/>
    <property type="project" value="InterPro"/>
</dbReference>
<dbReference type="Pfam" id="PF00170">
    <property type="entry name" value="bZIP_1"/>
    <property type="match status" value="1"/>
</dbReference>
<name>A0A830BQM4_9LAMI</name>
<dbReference type="AlphaFoldDB" id="A0A830BQM4"/>
<keyword evidence="4" id="KW-0804">Transcription</keyword>
<evidence type="ECO:0000256" key="6">
    <source>
        <dbReference type="SAM" id="Coils"/>
    </source>
</evidence>
<evidence type="ECO:0000256" key="1">
    <source>
        <dbReference type="ARBA" id="ARBA00004123"/>
    </source>
</evidence>
<dbReference type="OrthoDB" id="1719986at2759"/>
<keyword evidence="5" id="KW-0539">Nucleus</keyword>
<dbReference type="Proteomes" id="UP000653305">
    <property type="component" value="Unassembled WGS sequence"/>
</dbReference>
<dbReference type="FunFam" id="1.20.5.170:FF:000020">
    <property type="entry name" value="BZIP transcription factor"/>
    <property type="match status" value="1"/>
</dbReference>
<evidence type="ECO:0000313" key="8">
    <source>
        <dbReference type="EMBL" id="GFP88099.1"/>
    </source>
</evidence>
<accession>A0A830BQM4</accession>
<evidence type="ECO:0000259" key="7">
    <source>
        <dbReference type="PROSITE" id="PS50217"/>
    </source>
</evidence>
<dbReference type="PANTHER" id="PTHR45764:SF38">
    <property type="entry name" value="BZIP TRANSCRIPTION FACTOR 44"/>
    <property type="match status" value="1"/>
</dbReference>
<comment type="caution">
    <text evidence="8">The sequence shown here is derived from an EMBL/GenBank/DDBJ whole genome shotgun (WGS) entry which is preliminary data.</text>
</comment>
<comment type="subcellular location">
    <subcellularLocation>
        <location evidence="1">Nucleus</location>
    </subcellularLocation>
</comment>
<dbReference type="GO" id="GO:0000976">
    <property type="term" value="F:transcription cis-regulatory region binding"/>
    <property type="evidence" value="ECO:0007669"/>
    <property type="project" value="TreeGrafter"/>
</dbReference>
<reference evidence="8" key="1">
    <citation type="submission" date="2020-07" db="EMBL/GenBank/DDBJ databases">
        <title>Ethylene signaling mediates host invasion by parasitic plants.</title>
        <authorList>
            <person name="Yoshida S."/>
        </authorList>
    </citation>
    <scope>NUCLEOTIDE SEQUENCE</scope>
    <source>
        <strain evidence="8">Okayama</strain>
    </source>
</reference>
<dbReference type="InterPro" id="IPR046347">
    <property type="entry name" value="bZIP_sf"/>
</dbReference>
<evidence type="ECO:0000313" key="9">
    <source>
        <dbReference type="Proteomes" id="UP000653305"/>
    </source>
</evidence>
<dbReference type="Gene3D" id="1.20.5.170">
    <property type="match status" value="1"/>
</dbReference>
<dbReference type="GO" id="GO:0005634">
    <property type="term" value="C:nucleus"/>
    <property type="evidence" value="ECO:0007669"/>
    <property type="project" value="UniProtKB-SubCell"/>
</dbReference>
<evidence type="ECO:0000256" key="5">
    <source>
        <dbReference type="ARBA" id="ARBA00023242"/>
    </source>
</evidence>
<dbReference type="InterPro" id="IPR045314">
    <property type="entry name" value="bZIP_plant_GBF1"/>
</dbReference>
<evidence type="ECO:0000256" key="2">
    <source>
        <dbReference type="ARBA" id="ARBA00023015"/>
    </source>
</evidence>
<protein>
    <submittedName>
        <fullName evidence="8">Ocs element-binding factor 1</fullName>
    </submittedName>
</protein>
<evidence type="ECO:0000256" key="4">
    <source>
        <dbReference type="ARBA" id="ARBA00023163"/>
    </source>
</evidence>
<gene>
    <name evidence="8" type="ORF">PHJA_000953600</name>
</gene>
<proteinExistence type="predicted"/>
<dbReference type="GO" id="GO:0045893">
    <property type="term" value="P:positive regulation of DNA-templated transcription"/>
    <property type="evidence" value="ECO:0007669"/>
    <property type="project" value="TreeGrafter"/>
</dbReference>
<feature type="coiled-coil region" evidence="6">
    <location>
        <begin position="12"/>
        <end position="74"/>
    </location>
</feature>
<evidence type="ECO:0000256" key="3">
    <source>
        <dbReference type="ARBA" id="ARBA00023125"/>
    </source>
</evidence>
<feature type="domain" description="BZIP" evidence="7">
    <location>
        <begin position="1"/>
        <end position="57"/>
    </location>
</feature>
<keyword evidence="3" id="KW-0238">DNA-binding</keyword>
<dbReference type="EMBL" id="BMAC01000161">
    <property type="protein sequence ID" value="GFP88099.1"/>
    <property type="molecule type" value="Genomic_DNA"/>
</dbReference>